<dbReference type="AlphaFoldDB" id="Q1GN96"/>
<evidence type="ECO:0000313" key="5">
    <source>
        <dbReference type="EMBL" id="ABF54876.1"/>
    </source>
</evidence>
<dbReference type="KEGG" id="sal:Sala_3173"/>
<evidence type="ECO:0000256" key="2">
    <source>
        <dbReference type="ARBA" id="ARBA00011901"/>
    </source>
</evidence>
<dbReference type="Proteomes" id="UP000006578">
    <property type="component" value="Chromosome"/>
</dbReference>
<dbReference type="EMBL" id="CP000356">
    <property type="protein sequence ID" value="ABF54876.1"/>
    <property type="molecule type" value="Genomic_DNA"/>
</dbReference>
<comment type="catalytic activity">
    <reaction evidence="1">
        <text>Hydrolyzes the link between N-acetylmuramoyl residues and L-amino acid residues in certain cell-wall glycopeptides.</text>
        <dbReference type="EC" id="3.5.1.28"/>
    </reaction>
</comment>
<evidence type="ECO:0000259" key="4">
    <source>
        <dbReference type="SMART" id="SM00646"/>
    </source>
</evidence>
<dbReference type="HOGENOM" id="CLU_014322_4_1_5"/>
<dbReference type="GO" id="GO:0008745">
    <property type="term" value="F:N-acetylmuramoyl-L-alanine amidase activity"/>
    <property type="evidence" value="ECO:0007669"/>
    <property type="project" value="UniProtKB-EC"/>
</dbReference>
<feature type="domain" description="MurNAc-LAA" evidence="4">
    <location>
        <begin position="191"/>
        <end position="345"/>
    </location>
</feature>
<dbReference type="PANTHER" id="PTHR30404">
    <property type="entry name" value="N-ACETYLMURAMOYL-L-ALANINE AMIDASE"/>
    <property type="match status" value="1"/>
</dbReference>
<dbReference type="EC" id="3.5.1.28" evidence="2"/>
<dbReference type="Gene3D" id="3.40.630.40">
    <property type="entry name" value="Zn-dependent exopeptidases"/>
    <property type="match status" value="1"/>
</dbReference>
<dbReference type="GO" id="GO:0009253">
    <property type="term" value="P:peptidoglycan catabolic process"/>
    <property type="evidence" value="ECO:0007669"/>
    <property type="project" value="InterPro"/>
</dbReference>
<dbReference type="Pfam" id="PF01520">
    <property type="entry name" value="Amidase_3"/>
    <property type="match status" value="1"/>
</dbReference>
<name>Q1GN96_SPHAL</name>
<dbReference type="eggNOG" id="COG0860">
    <property type="taxonomic scope" value="Bacteria"/>
</dbReference>
<evidence type="ECO:0000256" key="3">
    <source>
        <dbReference type="ARBA" id="ARBA00022801"/>
    </source>
</evidence>
<dbReference type="RefSeq" id="WP_011543438.1">
    <property type="nucleotide sequence ID" value="NC_008048.1"/>
</dbReference>
<keyword evidence="3 5" id="KW-0378">Hydrolase</keyword>
<proteinExistence type="predicted"/>
<dbReference type="PANTHER" id="PTHR30404:SF0">
    <property type="entry name" value="N-ACETYLMURAMOYL-L-ALANINE AMIDASE AMIC"/>
    <property type="match status" value="1"/>
</dbReference>
<gene>
    <name evidence="5" type="ordered locus">Sala_3173</name>
</gene>
<dbReference type="GO" id="GO:0030288">
    <property type="term" value="C:outer membrane-bounded periplasmic space"/>
    <property type="evidence" value="ECO:0007669"/>
    <property type="project" value="TreeGrafter"/>
</dbReference>
<dbReference type="STRING" id="317655.Sala_3173"/>
<accession>Q1GN96</accession>
<protein>
    <recommendedName>
        <fullName evidence="2">N-acetylmuramoyl-L-alanine amidase</fullName>
        <ecNumber evidence="2">3.5.1.28</ecNumber>
    </recommendedName>
</protein>
<dbReference type="CDD" id="cd02696">
    <property type="entry name" value="MurNAc-LAA"/>
    <property type="match status" value="1"/>
</dbReference>
<evidence type="ECO:0000313" key="6">
    <source>
        <dbReference type="Proteomes" id="UP000006578"/>
    </source>
</evidence>
<dbReference type="InterPro" id="IPR050695">
    <property type="entry name" value="N-acetylmuramoyl_amidase_3"/>
</dbReference>
<keyword evidence="6" id="KW-1185">Reference proteome</keyword>
<evidence type="ECO:0000256" key="1">
    <source>
        <dbReference type="ARBA" id="ARBA00001561"/>
    </source>
</evidence>
<organism evidence="5 6">
    <name type="scientific">Sphingopyxis alaskensis (strain DSM 13593 / LMG 18877 / RB2256)</name>
    <name type="common">Sphingomonas alaskensis</name>
    <dbReference type="NCBI Taxonomy" id="317655"/>
    <lineage>
        <taxon>Bacteria</taxon>
        <taxon>Pseudomonadati</taxon>
        <taxon>Pseudomonadota</taxon>
        <taxon>Alphaproteobacteria</taxon>
        <taxon>Sphingomonadales</taxon>
        <taxon>Sphingomonadaceae</taxon>
        <taxon>Sphingopyxis</taxon>
    </lineage>
</organism>
<dbReference type="SMART" id="SM00646">
    <property type="entry name" value="Ami_3"/>
    <property type="match status" value="1"/>
</dbReference>
<dbReference type="SUPFAM" id="SSF53187">
    <property type="entry name" value="Zn-dependent exopeptidases"/>
    <property type="match status" value="1"/>
</dbReference>
<reference evidence="5 6" key="1">
    <citation type="journal article" date="2009" name="Proc. Natl. Acad. Sci. U.S.A.">
        <title>The genomic basis of trophic strategy in marine bacteria.</title>
        <authorList>
            <person name="Lauro F.M."/>
            <person name="McDougald D."/>
            <person name="Thomas T."/>
            <person name="Williams T.J."/>
            <person name="Egan S."/>
            <person name="Rice S."/>
            <person name="DeMaere M.Z."/>
            <person name="Ting L."/>
            <person name="Ertan H."/>
            <person name="Johnson J."/>
            <person name="Ferriera S."/>
            <person name="Lapidus A."/>
            <person name="Anderson I."/>
            <person name="Kyrpides N."/>
            <person name="Munk A.C."/>
            <person name="Detter C."/>
            <person name="Han C.S."/>
            <person name="Brown M.V."/>
            <person name="Robb F.T."/>
            <person name="Kjelleberg S."/>
            <person name="Cavicchioli R."/>
        </authorList>
    </citation>
    <scope>NUCLEOTIDE SEQUENCE [LARGE SCALE GENOMIC DNA]</scope>
    <source>
        <strain evidence="6">DSM 13593 / LMG 18877 / RB2256</strain>
    </source>
</reference>
<sequence length="355" mass="38927">MGSPFTVARMSCVAGAAFRIKGRRRCAIFHARFNLAGRWNRVISNKRWTNRHVGRHRRAMMLLALIGLIATPPTGGAAADRPRAEHPVTLAFRARRPARRYSVTVPIGKPRPAVPLPRIEGPDDNRLPLVVIDAGHGGHDPGAISPHNGRREKDVTLAIARAIRDELLASRRVRVALTRDDDRFLVLEERYGIARRLKADLFISVHADAAENSEAHGASVYTLSEVASDREAARLAARENKANIINGVDLGAHGDAVSSILIDLTQRETMNASAEFARLLQREASDEMTFRTTAHRFASFVVLKAPDTPSVLFETGFLSNKGDAAFLASASGRKKVARGVREAVQIHFARRLAAE</sequence>
<dbReference type="InterPro" id="IPR002508">
    <property type="entry name" value="MurNAc-LAA_cat"/>
</dbReference>